<dbReference type="GO" id="GO:0046872">
    <property type="term" value="F:metal ion binding"/>
    <property type="evidence" value="ECO:0007669"/>
    <property type="project" value="UniProtKB-KW"/>
</dbReference>
<dbReference type="EC" id="3.7.1.2" evidence="4"/>
<dbReference type="EMBL" id="AP021858">
    <property type="protein sequence ID" value="BBO23479.1"/>
    <property type="molecule type" value="Genomic_DNA"/>
</dbReference>
<name>A0A809R7M7_9BACT</name>
<evidence type="ECO:0000259" key="15">
    <source>
        <dbReference type="Pfam" id="PF09298"/>
    </source>
</evidence>
<dbReference type="Gene3D" id="3.90.850.10">
    <property type="entry name" value="Fumarylacetoacetase-like, C-terminal domain"/>
    <property type="match status" value="1"/>
</dbReference>
<evidence type="ECO:0000256" key="11">
    <source>
        <dbReference type="PIRSR" id="PIRSR605959-1"/>
    </source>
</evidence>
<feature type="binding site" evidence="13">
    <location>
        <position position="252"/>
    </location>
    <ligand>
        <name>Mg(2+)</name>
        <dbReference type="ChEBI" id="CHEBI:18420"/>
    </ligand>
</feature>
<evidence type="ECO:0000256" key="1">
    <source>
        <dbReference type="ARBA" id="ARBA00001913"/>
    </source>
</evidence>
<evidence type="ECO:0000256" key="12">
    <source>
        <dbReference type="PIRSR" id="PIRSR605959-2"/>
    </source>
</evidence>
<feature type="binding site" evidence="13">
    <location>
        <position position="276"/>
    </location>
    <ligand>
        <name>Mg(2+)</name>
        <dbReference type="ChEBI" id="CHEBI:18420"/>
    </ligand>
</feature>
<feature type="binding site" evidence="13">
    <location>
        <position position="220"/>
    </location>
    <ligand>
        <name>Ca(2+)</name>
        <dbReference type="ChEBI" id="CHEBI:29108"/>
    </ligand>
</feature>
<feature type="binding site" evidence="12">
    <location>
        <position position="147"/>
    </location>
    <ligand>
        <name>substrate</name>
    </ligand>
</feature>
<dbReference type="InterPro" id="IPR015377">
    <property type="entry name" value="Fumarylacetoacetase_N"/>
</dbReference>
<keyword evidence="5 13" id="KW-0479">Metal-binding</keyword>
<evidence type="ECO:0000256" key="10">
    <source>
        <dbReference type="ARBA" id="ARBA00023232"/>
    </source>
</evidence>
<feature type="binding site" evidence="13">
    <location>
        <position position="272"/>
    </location>
    <ligand>
        <name>Mg(2+)</name>
        <dbReference type="ChEBI" id="CHEBI:18420"/>
    </ligand>
</feature>
<dbReference type="GO" id="GO:0006572">
    <property type="term" value="P:L-tyrosine catabolic process"/>
    <property type="evidence" value="ECO:0007669"/>
    <property type="project" value="UniProtKB-KW"/>
</dbReference>
<dbReference type="PANTHER" id="PTHR43069:SF2">
    <property type="entry name" value="FUMARYLACETOACETASE"/>
    <property type="match status" value="1"/>
</dbReference>
<dbReference type="Pfam" id="PF09298">
    <property type="entry name" value="FAA_hydrolase_N"/>
    <property type="match status" value="1"/>
</dbReference>
<keyword evidence="10" id="KW-0585">Phenylalanine catabolism</keyword>
<feature type="binding site" evidence="13">
    <location>
        <position position="252"/>
    </location>
    <ligand>
        <name>Ca(2+)</name>
        <dbReference type="ChEBI" id="CHEBI:29108"/>
    </ligand>
</feature>
<dbReference type="GO" id="GO:0006559">
    <property type="term" value="P:L-phenylalanine catabolic process"/>
    <property type="evidence" value="ECO:0007669"/>
    <property type="project" value="UniProtKB-UniPathway"/>
</dbReference>
<keyword evidence="6 16" id="KW-0378">Hydrolase</keyword>
<sequence length="436" mass="47700">MKYIVPPTATTWAPVPEGSHFPIQNLPFCRFEEPELGEIHLGVRIGDQLLSIDSLIEHGFLGEYSDRVFLDIADLANPNEPTALGIGPDLPALPTGLSDLRRQIAELLDADNPELRDNAEATEGAFFDAEAATFEVPTFCSAFVDFYSGIHHASNVGRMFRPTQPPLLPNYRHVPIAYNGKASTVFVSGTGIVRPKGQYLPAGADAPVYGACQELDFELEMGFYIAQASVPWQPVQAGEAEEHILGLVLVNDWSARDLQRWEYQPLGPFLSKSFSTSASPYLVTLDALEPFRIQGMPQDPAPLPHLRTTGAHHFDIQLEVLLQTPAMSRPQVISRSNTKHLYWSMAQQIAHLTSNGAPLTSGDLCASGTISGEEEGTFGSLLELTWKGERPLTMKETGETRTFLEDGDRVILTGWGKGQGYRVGFGSVEGVVLPAR</sequence>
<feature type="domain" description="Fumarylacetoacetase N-terminal" evidence="15">
    <location>
        <begin position="24"/>
        <end position="137"/>
    </location>
</feature>
<feature type="binding site" evidence="12">
    <location>
        <position position="263"/>
    </location>
    <ligand>
        <name>substrate</name>
    </ligand>
</feature>
<dbReference type="UniPathway" id="UPA00139">
    <property type="reaction ID" value="UER00341"/>
</dbReference>
<comment type="cofactor">
    <cofactor evidence="2 13">
        <name>Mg(2+)</name>
        <dbReference type="ChEBI" id="CHEBI:18420"/>
    </cofactor>
</comment>
<feature type="binding site" evidence="13">
    <location>
        <position position="145"/>
    </location>
    <ligand>
        <name>Ca(2+)</name>
        <dbReference type="ChEBI" id="CHEBI:29108"/>
    </ligand>
</feature>
<comment type="pathway">
    <text evidence="3">Amino-acid degradation; L-phenylalanine degradation; acetoacetate and fumarate from L-phenylalanine: step 6/6.</text>
</comment>
<feature type="binding site" evidence="12">
    <location>
        <position position="369"/>
    </location>
    <ligand>
        <name>substrate</name>
    </ligand>
</feature>
<evidence type="ECO:0000256" key="7">
    <source>
        <dbReference type="ARBA" id="ARBA00022837"/>
    </source>
</evidence>
<evidence type="ECO:0000256" key="13">
    <source>
        <dbReference type="PIRSR" id="PIRSR605959-3"/>
    </source>
</evidence>
<feature type="active site" description="Proton acceptor" evidence="11">
    <location>
        <position position="152"/>
    </location>
</feature>
<dbReference type="GO" id="GO:0004334">
    <property type="term" value="F:fumarylacetoacetase activity"/>
    <property type="evidence" value="ECO:0007669"/>
    <property type="project" value="UniProtKB-EC"/>
</dbReference>
<keyword evidence="8 13" id="KW-0460">Magnesium</keyword>
<protein>
    <recommendedName>
        <fullName evidence="4">fumarylacetoacetase</fullName>
        <ecNumber evidence="4">3.7.1.2</ecNumber>
    </recommendedName>
</protein>
<keyword evidence="9" id="KW-0828">Tyrosine catabolism</keyword>
<accession>A0A809R7M7</accession>
<evidence type="ECO:0000256" key="8">
    <source>
        <dbReference type="ARBA" id="ARBA00022842"/>
    </source>
</evidence>
<comment type="cofactor">
    <cofactor evidence="1 13">
        <name>Ca(2+)</name>
        <dbReference type="ChEBI" id="CHEBI:29108"/>
    </cofactor>
</comment>
<proteinExistence type="predicted"/>
<evidence type="ECO:0000313" key="16">
    <source>
        <dbReference type="EMBL" id="BBO23479.1"/>
    </source>
</evidence>
<evidence type="ECO:0000259" key="14">
    <source>
        <dbReference type="Pfam" id="PF01557"/>
    </source>
</evidence>
<dbReference type="PANTHER" id="PTHR43069">
    <property type="entry name" value="FUMARYLACETOACETASE"/>
    <property type="match status" value="1"/>
</dbReference>
<dbReference type="InterPro" id="IPR036663">
    <property type="entry name" value="Fumarylacetoacetase_C_sf"/>
</dbReference>
<evidence type="ECO:0000256" key="5">
    <source>
        <dbReference type="ARBA" id="ARBA00022723"/>
    </source>
</evidence>
<dbReference type="SUPFAM" id="SSF63433">
    <property type="entry name" value="Fumarylacetoacetate hydrolase, FAH, N-terminal domain"/>
    <property type="match status" value="1"/>
</dbReference>
<gene>
    <name evidence="16" type="ORF">NPRO_10740</name>
</gene>
<dbReference type="Pfam" id="PF01557">
    <property type="entry name" value="FAA_hydrolase"/>
    <property type="match status" value="1"/>
</dbReference>
<dbReference type="InterPro" id="IPR005959">
    <property type="entry name" value="Fumarylacetoacetase"/>
</dbReference>
<dbReference type="SUPFAM" id="SSF56529">
    <property type="entry name" value="FAH"/>
    <property type="match status" value="1"/>
</dbReference>
<dbReference type="GO" id="GO:1902000">
    <property type="term" value="P:homogentisate catabolic process"/>
    <property type="evidence" value="ECO:0007669"/>
    <property type="project" value="TreeGrafter"/>
</dbReference>
<dbReference type="NCBIfam" id="TIGR01266">
    <property type="entry name" value="fum_ac_acetase"/>
    <property type="match status" value="1"/>
</dbReference>
<organism evidence="16 17">
    <name type="scientific">Candidatus Nitrosymbiomonas proteolyticus</name>
    <dbReference type="NCBI Taxonomy" id="2608984"/>
    <lineage>
        <taxon>Bacteria</taxon>
        <taxon>Bacillati</taxon>
        <taxon>Armatimonadota</taxon>
        <taxon>Armatimonadota incertae sedis</taxon>
        <taxon>Candidatus Nitrosymbiomonas</taxon>
    </lineage>
</organism>
<reference evidence="16" key="1">
    <citation type="journal article" name="DNA Res.">
        <title>The physiological potential of anammox bacteria as revealed by their core genome structure.</title>
        <authorList>
            <person name="Okubo T."/>
            <person name="Toyoda A."/>
            <person name="Fukuhara K."/>
            <person name="Uchiyama I."/>
            <person name="Harigaya Y."/>
            <person name="Kuroiwa M."/>
            <person name="Suzuki T."/>
            <person name="Murakami Y."/>
            <person name="Suwa Y."/>
            <person name="Takami H."/>
        </authorList>
    </citation>
    <scope>NUCLEOTIDE SEQUENCE</scope>
    <source>
        <strain evidence="16">317325-2</strain>
    </source>
</reference>
<evidence type="ECO:0000313" key="17">
    <source>
        <dbReference type="Proteomes" id="UP000662873"/>
    </source>
</evidence>
<evidence type="ECO:0000256" key="4">
    <source>
        <dbReference type="ARBA" id="ARBA00012094"/>
    </source>
</evidence>
<feature type="binding site" evidence="12">
    <location>
        <position position="259"/>
    </location>
    <ligand>
        <name>substrate</name>
    </ligand>
</feature>
<feature type="domain" description="Fumarylacetoacetase-like C-terminal" evidence="14">
    <location>
        <begin position="145"/>
        <end position="414"/>
    </location>
</feature>
<dbReference type="Proteomes" id="UP000662873">
    <property type="component" value="Chromosome"/>
</dbReference>
<keyword evidence="7 13" id="KW-0106">Calcium</keyword>
<dbReference type="KEGG" id="npy:NPRO_10740"/>
<dbReference type="InterPro" id="IPR011234">
    <property type="entry name" value="Fumarylacetoacetase-like_C"/>
</dbReference>
<feature type="binding site" evidence="12">
    <location>
        <position position="161"/>
    </location>
    <ligand>
        <name>substrate</name>
    </ligand>
</feature>
<dbReference type="AlphaFoldDB" id="A0A809R7M7"/>
<dbReference type="InterPro" id="IPR036462">
    <property type="entry name" value="Fumarylacetoacetase_N_sf"/>
</dbReference>
<evidence type="ECO:0000256" key="3">
    <source>
        <dbReference type="ARBA" id="ARBA00004782"/>
    </source>
</evidence>
<evidence type="ECO:0000256" key="9">
    <source>
        <dbReference type="ARBA" id="ARBA00022878"/>
    </source>
</evidence>
<evidence type="ECO:0000256" key="6">
    <source>
        <dbReference type="ARBA" id="ARBA00022801"/>
    </source>
</evidence>
<feature type="binding site" evidence="13">
    <location>
        <position position="218"/>
    </location>
    <ligand>
        <name>Ca(2+)</name>
        <dbReference type="ChEBI" id="CHEBI:29108"/>
    </ligand>
</feature>
<dbReference type="Gene3D" id="2.30.30.230">
    <property type="entry name" value="Fumarylacetoacetase, N-terminal domain"/>
    <property type="match status" value="1"/>
</dbReference>
<evidence type="ECO:0000256" key="2">
    <source>
        <dbReference type="ARBA" id="ARBA00001946"/>
    </source>
</evidence>